<dbReference type="Proteomes" id="UP000251088">
    <property type="component" value="Unassembled WGS sequence"/>
</dbReference>
<organism evidence="1 2">
    <name type="scientific">Klebsiella pneumoniae</name>
    <dbReference type="NCBI Taxonomy" id="573"/>
    <lineage>
        <taxon>Bacteria</taxon>
        <taxon>Pseudomonadati</taxon>
        <taxon>Pseudomonadota</taxon>
        <taxon>Gammaproteobacteria</taxon>
        <taxon>Enterobacterales</taxon>
        <taxon>Enterobacteriaceae</taxon>
        <taxon>Klebsiella/Raoultella group</taxon>
        <taxon>Klebsiella</taxon>
        <taxon>Klebsiella pneumoniae complex</taxon>
    </lineage>
</organism>
<protein>
    <submittedName>
        <fullName evidence="1">Uncharacterized protein</fullName>
    </submittedName>
</protein>
<dbReference type="EMBL" id="UAWN01000002">
    <property type="protein sequence ID" value="SQC05808.1"/>
    <property type="molecule type" value="Genomic_DNA"/>
</dbReference>
<proteinExistence type="predicted"/>
<evidence type="ECO:0000313" key="1">
    <source>
        <dbReference type="EMBL" id="SQC05808.1"/>
    </source>
</evidence>
<gene>
    <name evidence="1" type="ORF">NCTC9128_00391</name>
</gene>
<accession>A0A2X3BKG7</accession>
<sequence length="129" mass="14636">MPDKVYSVNARGTDINEKAMTQKAVRESYAKHVHGCLLRLAAIVFQTLPFEQAVISGFTQRVSKRTGYLEDEYIISWRVRRSEIELINFGNLRGVDPIEALGDRGLIRKMSSTYIFQPIEPLTQMAGTD</sequence>
<name>A0A2X3BKG7_KLEPN</name>
<dbReference type="AlphaFoldDB" id="A0A2X3BKG7"/>
<evidence type="ECO:0000313" key="2">
    <source>
        <dbReference type="Proteomes" id="UP000251088"/>
    </source>
</evidence>
<reference evidence="1 2" key="1">
    <citation type="submission" date="2018-06" db="EMBL/GenBank/DDBJ databases">
        <authorList>
            <consortium name="Pathogen Informatics"/>
            <person name="Doyle S."/>
        </authorList>
    </citation>
    <scope>NUCLEOTIDE SEQUENCE [LARGE SCALE GENOMIC DNA]</scope>
    <source>
        <strain evidence="1 2">NCTC9128</strain>
    </source>
</reference>